<dbReference type="InterPro" id="IPR000847">
    <property type="entry name" value="LysR_HTH_N"/>
</dbReference>
<dbReference type="Proteomes" id="UP000477849">
    <property type="component" value="Unassembled WGS sequence"/>
</dbReference>
<keyword evidence="2" id="KW-0805">Transcription regulation</keyword>
<dbReference type="Pfam" id="PF03466">
    <property type="entry name" value="LysR_substrate"/>
    <property type="match status" value="1"/>
</dbReference>
<reference evidence="9 10" key="1">
    <citation type="submission" date="2020-02" db="EMBL/GenBank/DDBJ databases">
        <title>Genome sequence of the type strain CCBAU10050 of Rhizobium daejeonense.</title>
        <authorList>
            <person name="Gao J."/>
            <person name="Sun J."/>
        </authorList>
    </citation>
    <scope>NUCLEOTIDE SEQUENCE [LARGE SCALE GENOMIC DNA]</scope>
    <source>
        <strain evidence="9 10">CCBAU10050</strain>
    </source>
</reference>
<dbReference type="AlphaFoldDB" id="A0A6M1SBZ1"/>
<comment type="caution">
    <text evidence="9">The sequence shown here is derived from an EMBL/GenBank/DDBJ whole genome shotgun (WGS) entry which is preliminary data.</text>
</comment>
<sequence length="308" mass="33687">MKEQIALERLTGLIAFARAGSMGSYTAAARSLAISPSAVSKSIQRLEQNLGVSLFTRTTRSLKLTPEGRDLHERALLLLRAAEEIEQLAKAARAEPSGTLRVAASMPIGIHVIAPALPEFRRRHPEVMVDLRLNDQFVDLVEEGIDVAVRIGNLADTRLLSRKLARHLMCCYASPAYLAARGTPYHPNELQVHETVNLRYQSTGHVMPWPFRIGDRDIEMVPASGIAVDASEALIATLVAGGGIGISASFVAAPYVARGELVPVLSDYAVERDNITAVWPQSRRSNPAVRVFLSYLQEAFQERRAVSD</sequence>
<dbReference type="InterPro" id="IPR005119">
    <property type="entry name" value="LysR_subst-bd"/>
</dbReference>
<comment type="similarity">
    <text evidence="1">Belongs to the LysR transcriptional regulatory family.</text>
</comment>
<dbReference type="EMBL" id="JAAKZH010000007">
    <property type="protein sequence ID" value="NGO65798.1"/>
    <property type="molecule type" value="Genomic_DNA"/>
</dbReference>
<dbReference type="SUPFAM" id="SSF53850">
    <property type="entry name" value="Periplasmic binding protein-like II"/>
    <property type="match status" value="1"/>
</dbReference>
<dbReference type="GO" id="GO:0003677">
    <property type="term" value="F:DNA binding"/>
    <property type="evidence" value="ECO:0007669"/>
    <property type="project" value="UniProtKB-KW"/>
</dbReference>
<evidence type="ECO:0000256" key="4">
    <source>
        <dbReference type="ARBA" id="ARBA00023163"/>
    </source>
</evidence>
<evidence type="ECO:0000256" key="6">
    <source>
        <dbReference type="ARBA" id="ARBA00067332"/>
    </source>
</evidence>
<protein>
    <recommendedName>
        <fullName evidence="6">HTH-type transcriptional regulator TtuA</fullName>
    </recommendedName>
    <alternativeName>
        <fullName evidence="7">Tartrate utilization transcriptional regulator</fullName>
    </alternativeName>
</protein>
<dbReference type="PANTHER" id="PTHR30537:SF5">
    <property type="entry name" value="HTH-TYPE TRANSCRIPTIONAL ACTIVATOR TTDR-RELATED"/>
    <property type="match status" value="1"/>
</dbReference>
<evidence type="ECO:0000256" key="3">
    <source>
        <dbReference type="ARBA" id="ARBA00023125"/>
    </source>
</evidence>
<name>A0A6M1SBZ1_9HYPH</name>
<evidence type="ECO:0000259" key="8">
    <source>
        <dbReference type="PROSITE" id="PS50931"/>
    </source>
</evidence>
<dbReference type="InterPro" id="IPR036388">
    <property type="entry name" value="WH-like_DNA-bd_sf"/>
</dbReference>
<gene>
    <name evidence="9" type="ORF">G6N76_19170</name>
</gene>
<dbReference type="PRINTS" id="PR00039">
    <property type="entry name" value="HTHLYSR"/>
</dbReference>
<evidence type="ECO:0000256" key="2">
    <source>
        <dbReference type="ARBA" id="ARBA00023015"/>
    </source>
</evidence>
<dbReference type="InterPro" id="IPR058163">
    <property type="entry name" value="LysR-type_TF_proteobact-type"/>
</dbReference>
<dbReference type="PANTHER" id="PTHR30537">
    <property type="entry name" value="HTH-TYPE TRANSCRIPTIONAL REGULATOR"/>
    <property type="match status" value="1"/>
</dbReference>
<evidence type="ECO:0000256" key="5">
    <source>
        <dbReference type="ARBA" id="ARBA00054626"/>
    </source>
</evidence>
<dbReference type="SUPFAM" id="SSF46785">
    <property type="entry name" value="Winged helix' DNA-binding domain"/>
    <property type="match status" value="1"/>
</dbReference>
<dbReference type="Gene3D" id="3.40.190.290">
    <property type="match status" value="1"/>
</dbReference>
<dbReference type="InterPro" id="IPR036390">
    <property type="entry name" value="WH_DNA-bd_sf"/>
</dbReference>
<dbReference type="GO" id="GO:0003700">
    <property type="term" value="F:DNA-binding transcription factor activity"/>
    <property type="evidence" value="ECO:0007669"/>
    <property type="project" value="InterPro"/>
</dbReference>
<dbReference type="RefSeq" id="WP_163898122.1">
    <property type="nucleotide sequence ID" value="NZ_CP048425.1"/>
</dbReference>
<evidence type="ECO:0000313" key="9">
    <source>
        <dbReference type="EMBL" id="NGO65798.1"/>
    </source>
</evidence>
<dbReference type="PROSITE" id="PS50931">
    <property type="entry name" value="HTH_LYSR"/>
    <property type="match status" value="1"/>
</dbReference>
<keyword evidence="3" id="KW-0238">DNA-binding</keyword>
<dbReference type="FunFam" id="1.10.10.10:FF:000001">
    <property type="entry name" value="LysR family transcriptional regulator"/>
    <property type="match status" value="1"/>
</dbReference>
<dbReference type="Pfam" id="PF00126">
    <property type="entry name" value="HTH_1"/>
    <property type="match status" value="1"/>
</dbReference>
<organism evidence="9 10">
    <name type="scientific">Rhizobium daejeonense</name>
    <dbReference type="NCBI Taxonomy" id="240521"/>
    <lineage>
        <taxon>Bacteria</taxon>
        <taxon>Pseudomonadati</taxon>
        <taxon>Pseudomonadota</taxon>
        <taxon>Alphaproteobacteria</taxon>
        <taxon>Hyphomicrobiales</taxon>
        <taxon>Rhizobiaceae</taxon>
        <taxon>Rhizobium/Agrobacterium group</taxon>
        <taxon>Rhizobium</taxon>
    </lineage>
</organism>
<feature type="domain" description="HTH lysR-type" evidence="8">
    <location>
        <begin position="23"/>
        <end position="65"/>
    </location>
</feature>
<evidence type="ECO:0000256" key="1">
    <source>
        <dbReference type="ARBA" id="ARBA00009437"/>
    </source>
</evidence>
<keyword evidence="4" id="KW-0804">Transcription</keyword>
<proteinExistence type="inferred from homology"/>
<evidence type="ECO:0000313" key="10">
    <source>
        <dbReference type="Proteomes" id="UP000477849"/>
    </source>
</evidence>
<accession>A0A6M1SBZ1</accession>
<keyword evidence="10" id="KW-1185">Reference proteome</keyword>
<dbReference type="CDD" id="cd08422">
    <property type="entry name" value="PBP2_CrgA_like"/>
    <property type="match status" value="1"/>
</dbReference>
<dbReference type="Gene3D" id="1.10.10.10">
    <property type="entry name" value="Winged helix-like DNA-binding domain superfamily/Winged helix DNA-binding domain"/>
    <property type="match status" value="1"/>
</dbReference>
<evidence type="ECO:0000256" key="7">
    <source>
        <dbReference type="ARBA" id="ARBA00083243"/>
    </source>
</evidence>
<comment type="function">
    <text evidence="5">Transcriptional regulator of the ttuABCDE tartrate utilization operon.</text>
</comment>